<feature type="compositionally biased region" description="Acidic residues" evidence="1">
    <location>
        <begin position="371"/>
        <end position="393"/>
    </location>
</feature>
<dbReference type="EMBL" id="CAJNDS010002350">
    <property type="protein sequence ID" value="CAE7445054.1"/>
    <property type="molecule type" value="Genomic_DNA"/>
</dbReference>
<feature type="compositionally biased region" description="Polar residues" evidence="1">
    <location>
        <begin position="334"/>
        <end position="351"/>
    </location>
</feature>
<evidence type="ECO:0000256" key="1">
    <source>
        <dbReference type="SAM" id="MobiDB-lite"/>
    </source>
</evidence>
<name>A0A812RNX9_9DINO</name>
<reference evidence="3" key="1">
    <citation type="submission" date="2021-02" db="EMBL/GenBank/DDBJ databases">
        <authorList>
            <person name="Dougan E. K."/>
            <person name="Rhodes N."/>
            <person name="Thang M."/>
            <person name="Chan C."/>
        </authorList>
    </citation>
    <scope>NUCLEOTIDE SEQUENCE</scope>
</reference>
<dbReference type="Proteomes" id="UP000604046">
    <property type="component" value="Unassembled WGS sequence"/>
</dbReference>
<keyword evidence="4" id="KW-1185">Reference proteome</keyword>
<sequence>MKVALVLLLPLVASALRHRRGAKSKRPSLEEILGLTGPRDDGHCQNKGRPWTKQFCGVPSSSLSKSKVIDFSHVHEPGICSQFSQDRYLNAIFKAIGTTNTYFVEFGSRRPEVLNSAHFRLNCGWKGLLLDGAPGSSPNGGCPSCPGQDLIQEPDDAPVRLRQAFLTVENINEKFQMHKVPCEFDLLTVDVDWNDYWLVKALDFGRFQPRVVAIEFSSYFRGSEKQVRSYQSDGVWAGMGEVSGASLAALDALMQAKGYKLVAQVAGEHGIWVSAKEMNPDDHAMKIPEIISEGWQFDLRRKGAGAPGFEEVIDPCEDFGCQEKASSCDEGGSDESNLAESSQPTANQGDENSNKGDGDPTLADSSQYAASEDDDDDDDDDGDDDDEDGDEDA</sequence>
<organism evidence="3 4">
    <name type="scientific">Symbiodinium natans</name>
    <dbReference type="NCBI Taxonomy" id="878477"/>
    <lineage>
        <taxon>Eukaryota</taxon>
        <taxon>Sar</taxon>
        <taxon>Alveolata</taxon>
        <taxon>Dinophyceae</taxon>
        <taxon>Suessiales</taxon>
        <taxon>Symbiodiniaceae</taxon>
        <taxon>Symbiodinium</taxon>
    </lineage>
</organism>
<evidence type="ECO:0000313" key="4">
    <source>
        <dbReference type="Proteomes" id="UP000604046"/>
    </source>
</evidence>
<comment type="caution">
    <text evidence="3">The sequence shown here is derived from an EMBL/GenBank/DDBJ whole genome shotgun (WGS) entry which is preliminary data.</text>
</comment>
<feature type="chain" id="PRO_5033040741" evidence="2">
    <location>
        <begin position="16"/>
        <end position="393"/>
    </location>
</feature>
<protein>
    <submittedName>
        <fullName evidence="3">PurF protein</fullName>
    </submittedName>
</protein>
<keyword evidence="2" id="KW-0732">Signal</keyword>
<dbReference type="AlphaFoldDB" id="A0A812RNX9"/>
<evidence type="ECO:0000313" key="3">
    <source>
        <dbReference type="EMBL" id="CAE7445054.1"/>
    </source>
</evidence>
<feature type="signal peptide" evidence="2">
    <location>
        <begin position="1"/>
        <end position="15"/>
    </location>
</feature>
<proteinExistence type="predicted"/>
<accession>A0A812RNX9</accession>
<evidence type="ECO:0000256" key="2">
    <source>
        <dbReference type="SAM" id="SignalP"/>
    </source>
</evidence>
<feature type="region of interest" description="Disordered" evidence="1">
    <location>
        <begin position="324"/>
        <end position="393"/>
    </location>
</feature>
<dbReference type="OrthoDB" id="430626at2759"/>
<gene>
    <name evidence="3" type="primary">purF</name>
    <name evidence="3" type="ORF">SNAT2548_LOCUS24230</name>
</gene>